<keyword evidence="4" id="KW-1185">Reference proteome</keyword>
<evidence type="ECO:0000256" key="1">
    <source>
        <dbReference type="SAM" id="MobiDB-lite"/>
    </source>
</evidence>
<dbReference type="EMBL" id="CAKOGP040000668">
    <property type="protein sequence ID" value="CAJ1937590.1"/>
    <property type="molecule type" value="Genomic_DNA"/>
</dbReference>
<accession>A0AAD2FFT4</accession>
<proteinExistence type="predicted"/>
<dbReference type="AlphaFoldDB" id="A0AAD2FFT4"/>
<dbReference type="InterPro" id="IPR049227">
    <property type="entry name" value="DUF6824"/>
</dbReference>
<feature type="region of interest" description="Disordered" evidence="1">
    <location>
        <begin position="366"/>
        <end position="397"/>
    </location>
</feature>
<dbReference type="Pfam" id="PF20710">
    <property type="entry name" value="DUF6824"/>
    <property type="match status" value="1"/>
</dbReference>
<reference evidence="3" key="1">
    <citation type="submission" date="2023-08" db="EMBL/GenBank/DDBJ databases">
        <authorList>
            <person name="Audoor S."/>
            <person name="Bilcke G."/>
        </authorList>
    </citation>
    <scope>NUCLEOTIDE SEQUENCE</scope>
</reference>
<dbReference type="InterPro" id="IPR036865">
    <property type="entry name" value="CRAL-TRIO_dom_sf"/>
</dbReference>
<dbReference type="Gene3D" id="3.40.525.10">
    <property type="entry name" value="CRAL-TRIO lipid binding domain"/>
    <property type="match status" value="1"/>
</dbReference>
<organism evidence="3 4">
    <name type="scientific">Cylindrotheca closterium</name>
    <dbReference type="NCBI Taxonomy" id="2856"/>
    <lineage>
        <taxon>Eukaryota</taxon>
        <taxon>Sar</taxon>
        <taxon>Stramenopiles</taxon>
        <taxon>Ochrophyta</taxon>
        <taxon>Bacillariophyta</taxon>
        <taxon>Bacillariophyceae</taxon>
        <taxon>Bacillariophycidae</taxon>
        <taxon>Bacillariales</taxon>
        <taxon>Bacillariaceae</taxon>
        <taxon>Cylindrotheca</taxon>
    </lineage>
</organism>
<name>A0AAD2FFT4_9STRA</name>
<evidence type="ECO:0000313" key="3">
    <source>
        <dbReference type="EMBL" id="CAJ1937590.1"/>
    </source>
</evidence>
<protein>
    <recommendedName>
        <fullName evidence="2">DUF6824 domain-containing protein</fullName>
    </recommendedName>
</protein>
<evidence type="ECO:0000259" key="2">
    <source>
        <dbReference type="Pfam" id="PF20710"/>
    </source>
</evidence>
<dbReference type="Proteomes" id="UP001295423">
    <property type="component" value="Unassembled WGS sequence"/>
</dbReference>
<evidence type="ECO:0000313" key="4">
    <source>
        <dbReference type="Proteomes" id="UP001295423"/>
    </source>
</evidence>
<gene>
    <name evidence="3" type="ORF">CYCCA115_LOCUS5720</name>
</gene>
<comment type="caution">
    <text evidence="3">The sequence shown here is derived from an EMBL/GenBank/DDBJ whole genome shotgun (WGS) entry which is preliminary data.</text>
</comment>
<feature type="domain" description="DUF6824" evidence="2">
    <location>
        <begin position="415"/>
        <end position="496"/>
    </location>
</feature>
<sequence length="508" mass="58007">MATPSDQVAGLLSCLMGGAPDADSCFIRHHQQANVHDLRGKPGDSQLQTMGQTDEFLTPEFNKLSIQQQSVALEDLHNAVSELQEEDPAMIDKLLADLQQELDQGNYPIYELALSQDRSYVEDPAFRLMFLRANMHDVRKSAKQIISFLQHKSMYFGNDKVASDITVDDLTPEELELMLSGLYHVQDDTDCNGRVIFYWFNKVTFDFSAEAMIRVNYYVWFNILIPIHAVQKKGILSIFYDIMEPGESYVNPGMTSLMQIFNFMHCLPIRYSGLHYCLKLRKGNLIAWNKLFLEIAVKSSPKYARERSRVHYGSDVELQYKLANYGIPLDTLPVDVNGNLKESILNVWLHNHLAKERSLKTRYRSAKNNGPLFPEDEDGNLTSSSSGGDGEGGANRANNNVASINSVQDGIWETDVLFGRGRLVQYHPGNMQFREFLGEHREEYESLSRNQRRKACVDLTNELIGNGTRFLKQGADDEWMPCDFEVAVDKVSQFYRTRRRRIKEDGNL</sequence>